<dbReference type="GO" id="GO:0007155">
    <property type="term" value="P:cell adhesion"/>
    <property type="evidence" value="ECO:0007669"/>
    <property type="project" value="InterPro"/>
</dbReference>
<dbReference type="CDD" id="cd01019">
    <property type="entry name" value="ZnuA"/>
    <property type="match status" value="1"/>
</dbReference>
<keyword evidence="16" id="KW-1185">Reference proteome</keyword>
<keyword evidence="7" id="KW-0574">Periplasm</keyword>
<evidence type="ECO:0000256" key="12">
    <source>
        <dbReference type="ARBA" id="ARBA00045516"/>
    </source>
</evidence>
<name>A0A2U3BDZ6_9VIBR</name>
<dbReference type="Gene3D" id="3.40.50.1980">
    <property type="entry name" value="Nitrogenase molybdenum iron protein domain"/>
    <property type="match status" value="2"/>
</dbReference>
<evidence type="ECO:0000256" key="14">
    <source>
        <dbReference type="SAM" id="SignalP"/>
    </source>
</evidence>
<keyword evidence="10" id="KW-0406">Ion transport</keyword>
<gene>
    <name evidence="15" type="ORF">DI392_01745</name>
</gene>
<dbReference type="PANTHER" id="PTHR42953">
    <property type="entry name" value="HIGH-AFFINITY ZINC UPTAKE SYSTEM PROTEIN ZNUA-RELATED"/>
    <property type="match status" value="1"/>
</dbReference>
<evidence type="ECO:0000256" key="7">
    <source>
        <dbReference type="ARBA" id="ARBA00022764"/>
    </source>
</evidence>
<comment type="caution">
    <text evidence="15">The sequence shown here is derived from an EMBL/GenBank/DDBJ whole genome shotgun (WGS) entry which is preliminary data.</text>
</comment>
<keyword evidence="5" id="KW-0479">Metal-binding</keyword>
<organism evidence="15 16">
    <name type="scientific">Vibrio albus</name>
    <dbReference type="NCBI Taxonomy" id="2200953"/>
    <lineage>
        <taxon>Bacteria</taxon>
        <taxon>Pseudomonadati</taxon>
        <taxon>Pseudomonadota</taxon>
        <taxon>Gammaproteobacteria</taxon>
        <taxon>Vibrionales</taxon>
        <taxon>Vibrionaceae</taxon>
        <taxon>Vibrio</taxon>
    </lineage>
</organism>
<keyword evidence="9" id="KW-0864">Zinc transport</keyword>
<evidence type="ECO:0000256" key="9">
    <source>
        <dbReference type="ARBA" id="ARBA00022906"/>
    </source>
</evidence>
<dbReference type="InterPro" id="IPR006128">
    <property type="entry name" value="Lipoprotein_PsaA-like"/>
</dbReference>
<evidence type="ECO:0000256" key="10">
    <source>
        <dbReference type="ARBA" id="ARBA00023065"/>
    </source>
</evidence>
<feature type="chain" id="PRO_5015464573" description="High-affinity zinc uptake system protein ZnuA" evidence="14">
    <location>
        <begin position="21"/>
        <end position="302"/>
    </location>
</feature>
<dbReference type="GO" id="GO:0006829">
    <property type="term" value="P:zinc ion transport"/>
    <property type="evidence" value="ECO:0007669"/>
    <property type="project" value="UniProtKB-KW"/>
</dbReference>
<evidence type="ECO:0000313" key="16">
    <source>
        <dbReference type="Proteomes" id="UP000245362"/>
    </source>
</evidence>
<evidence type="ECO:0000256" key="8">
    <source>
        <dbReference type="ARBA" id="ARBA00022833"/>
    </source>
</evidence>
<evidence type="ECO:0000256" key="5">
    <source>
        <dbReference type="ARBA" id="ARBA00022723"/>
    </source>
</evidence>
<dbReference type="AlphaFoldDB" id="A0A2U3BDZ6"/>
<sequence>MLRYLSALLLTCVVALPAQATKIVVSIKPLQLITYDIAYGVSEPELLISANASPHTYALKPSDIKKIAAADLLVWFGPDLESFLTNAVKKSSNALELSASETLLLRAFEEQESHEEHGHESHGHEGHNHGMYDPHIWLGPEQARQVAQIIAERLSEVDPENAAIYAENYQNFSLNLEKTVNEIREQLAPVKGDGYYVFHDAYGYFEQYFGLNNLGHFTVSPDRKPGAKTLIHIRSELKKGKAKCVFAEPQFEPAVIQTVIRGSDVNSGTLDPLATDIVTKQGSYFTFLHSLADEYTRCLSAK</sequence>
<keyword evidence="4 13" id="KW-0813">Transport</keyword>
<evidence type="ECO:0000256" key="1">
    <source>
        <dbReference type="ARBA" id="ARBA00004418"/>
    </source>
</evidence>
<reference evidence="15 16" key="1">
    <citation type="submission" date="2018-05" db="EMBL/GenBank/DDBJ databases">
        <title>Vibrio limimaris sp. nov., isolated from marine sediment.</title>
        <authorList>
            <person name="Li C.-M."/>
        </authorList>
    </citation>
    <scope>NUCLEOTIDE SEQUENCE [LARGE SCALE GENOMIC DNA]</scope>
    <source>
        <strain evidence="15 16">E4404</strain>
    </source>
</reference>
<dbReference type="EMBL" id="QFWT01000001">
    <property type="protein sequence ID" value="PWI35028.1"/>
    <property type="molecule type" value="Genomic_DNA"/>
</dbReference>
<dbReference type="RefSeq" id="WP_109318180.1">
    <property type="nucleotide sequence ID" value="NZ_QFWT01000001.1"/>
</dbReference>
<evidence type="ECO:0000256" key="13">
    <source>
        <dbReference type="RuleBase" id="RU003512"/>
    </source>
</evidence>
<dbReference type="PRINTS" id="PR00690">
    <property type="entry name" value="ADHESNFAMILY"/>
</dbReference>
<dbReference type="InterPro" id="IPR035520">
    <property type="entry name" value="ZnuA"/>
</dbReference>
<dbReference type="SUPFAM" id="SSF53807">
    <property type="entry name" value="Helical backbone' metal receptor"/>
    <property type="match status" value="1"/>
</dbReference>
<comment type="subcellular location">
    <subcellularLocation>
        <location evidence="1">Periplasm</location>
    </subcellularLocation>
</comment>
<keyword evidence="11" id="KW-1015">Disulfide bond</keyword>
<evidence type="ECO:0000256" key="2">
    <source>
        <dbReference type="ARBA" id="ARBA00011028"/>
    </source>
</evidence>
<keyword evidence="6 14" id="KW-0732">Signal</keyword>
<evidence type="ECO:0000256" key="4">
    <source>
        <dbReference type="ARBA" id="ARBA00022448"/>
    </source>
</evidence>
<evidence type="ECO:0000313" key="15">
    <source>
        <dbReference type="EMBL" id="PWI35028.1"/>
    </source>
</evidence>
<dbReference type="InterPro" id="IPR050492">
    <property type="entry name" value="Bact_metal-bind_prot9"/>
</dbReference>
<evidence type="ECO:0000256" key="3">
    <source>
        <dbReference type="ARBA" id="ARBA00015915"/>
    </source>
</evidence>
<dbReference type="OrthoDB" id="7346865at2"/>
<comment type="similarity">
    <text evidence="2 13">Belongs to the bacterial solute-binding protein 9 family.</text>
</comment>
<dbReference type="NCBIfam" id="NF007091">
    <property type="entry name" value="PRK09545.1"/>
    <property type="match status" value="1"/>
</dbReference>
<evidence type="ECO:0000256" key="6">
    <source>
        <dbReference type="ARBA" id="ARBA00022729"/>
    </source>
</evidence>
<dbReference type="GO" id="GO:0046872">
    <property type="term" value="F:metal ion binding"/>
    <property type="evidence" value="ECO:0007669"/>
    <property type="project" value="UniProtKB-KW"/>
</dbReference>
<accession>A0A2U3BDZ6</accession>
<dbReference type="PANTHER" id="PTHR42953:SF3">
    <property type="entry name" value="HIGH-AFFINITY ZINC UPTAKE SYSTEM PROTEIN ZNUA"/>
    <property type="match status" value="1"/>
</dbReference>
<feature type="signal peptide" evidence="14">
    <location>
        <begin position="1"/>
        <end position="20"/>
    </location>
</feature>
<dbReference type="GO" id="GO:0042597">
    <property type="term" value="C:periplasmic space"/>
    <property type="evidence" value="ECO:0007669"/>
    <property type="project" value="UniProtKB-SubCell"/>
</dbReference>
<protein>
    <recommendedName>
        <fullName evidence="3">High-affinity zinc uptake system protein ZnuA</fullName>
    </recommendedName>
</protein>
<dbReference type="Proteomes" id="UP000245362">
    <property type="component" value="Unassembled WGS sequence"/>
</dbReference>
<comment type="function">
    <text evidence="12">Part of the ATP-binding cassette (ABC) transport system ZnuABC involved in zinc import. Binds zinc with high affinity and specificity and delivers it to the membrane permease for translocation into the cytoplasm.</text>
</comment>
<dbReference type="FunFam" id="3.40.50.1980:FF:000006">
    <property type="entry name" value="Zinc ABC transporter substrate-binding protein ZnuA"/>
    <property type="match status" value="1"/>
</dbReference>
<dbReference type="InterPro" id="IPR006127">
    <property type="entry name" value="ZnuA-like"/>
</dbReference>
<evidence type="ECO:0000256" key="11">
    <source>
        <dbReference type="ARBA" id="ARBA00023157"/>
    </source>
</evidence>
<keyword evidence="8" id="KW-0862">Zinc</keyword>
<proteinExistence type="inferred from homology"/>
<dbReference type="Pfam" id="PF01297">
    <property type="entry name" value="ZnuA"/>
    <property type="match status" value="1"/>
</dbReference>